<dbReference type="PIRSF" id="PIRSF000709">
    <property type="entry name" value="6PFK_2-Ptase"/>
    <property type="match status" value="1"/>
</dbReference>
<dbReference type="Pfam" id="PF00300">
    <property type="entry name" value="His_Phos_1"/>
    <property type="match status" value="1"/>
</dbReference>
<dbReference type="RefSeq" id="WP_340147973.1">
    <property type="nucleotide sequence ID" value="NZ_FNES01000010.1"/>
</dbReference>
<name>A0A1G8YC35_9GAMM</name>
<gene>
    <name evidence="1" type="ORF">SAMN04487954_11060</name>
</gene>
<dbReference type="Proteomes" id="UP000198525">
    <property type="component" value="Unassembled WGS sequence"/>
</dbReference>
<dbReference type="AlphaFoldDB" id="A0A1G8YC35"/>
<dbReference type="PANTHER" id="PTHR47821:SF2">
    <property type="entry name" value="PHOSPHOGLYCERATE MUTASE FAMILY PROTEIN"/>
    <property type="match status" value="1"/>
</dbReference>
<dbReference type="Gene3D" id="3.40.50.1240">
    <property type="entry name" value="Phosphoglycerate mutase-like"/>
    <property type="match status" value="1"/>
</dbReference>
<accession>A0A1G8YC35</accession>
<evidence type="ECO:0000313" key="2">
    <source>
        <dbReference type="Proteomes" id="UP000198525"/>
    </source>
</evidence>
<dbReference type="SMART" id="SM00855">
    <property type="entry name" value="PGAM"/>
    <property type="match status" value="1"/>
</dbReference>
<dbReference type="EMBL" id="FNES01000010">
    <property type="protein sequence ID" value="SDK00266.1"/>
    <property type="molecule type" value="Genomic_DNA"/>
</dbReference>
<reference evidence="1 2" key="1">
    <citation type="submission" date="2016-10" db="EMBL/GenBank/DDBJ databases">
        <authorList>
            <person name="de Groot N.N."/>
        </authorList>
    </citation>
    <scope>NUCLEOTIDE SEQUENCE [LARGE SCALE GENOMIC DNA]</scope>
    <source>
        <strain evidence="1 2">CGMCC 1.6133</strain>
    </source>
</reference>
<keyword evidence="2" id="KW-1185">Reference proteome</keyword>
<proteinExistence type="predicted"/>
<evidence type="ECO:0000313" key="1">
    <source>
        <dbReference type="EMBL" id="SDK00266.1"/>
    </source>
</evidence>
<dbReference type="STRING" id="376427.SAMN04487954_11060"/>
<organism evidence="1 2">
    <name type="scientific">Billgrantia gudaonensis</name>
    <dbReference type="NCBI Taxonomy" id="376427"/>
    <lineage>
        <taxon>Bacteria</taxon>
        <taxon>Pseudomonadati</taxon>
        <taxon>Pseudomonadota</taxon>
        <taxon>Gammaproteobacteria</taxon>
        <taxon>Oceanospirillales</taxon>
        <taxon>Halomonadaceae</taxon>
        <taxon>Billgrantia</taxon>
    </lineage>
</organism>
<dbReference type="PANTHER" id="PTHR47821">
    <property type="entry name" value="PHOSPHOGLYCERATE MUTASE FAMILY PROTEIN"/>
    <property type="match status" value="1"/>
</dbReference>
<protein>
    <submittedName>
        <fullName evidence="1">Probable phosphoglycerate mutase</fullName>
    </submittedName>
</protein>
<dbReference type="SUPFAM" id="SSF53254">
    <property type="entry name" value="Phosphoglycerate mutase-like"/>
    <property type="match status" value="1"/>
</dbReference>
<dbReference type="CDD" id="cd07067">
    <property type="entry name" value="HP_PGM_like"/>
    <property type="match status" value="1"/>
</dbReference>
<dbReference type="InterPro" id="IPR013078">
    <property type="entry name" value="His_Pase_superF_clade-1"/>
</dbReference>
<sequence length="188" mass="21597">MTQRRNRYLLMRHGHSEANARGVIVSHARHGLNAYGLSPEGHAQLERLVDDWRWPAPTRLWHSDFLRTAETAARIATRFGLTPHPDPRLRERDFGSLEGQPDARYPTVWQRDALDPDHCDFGVESVSRVAERMLDVLSGLEREYHRETVLLVSHGDPLQILLTAIEERPLTQHRDRRPLMPANVIALA</sequence>
<dbReference type="InterPro" id="IPR029033">
    <property type="entry name" value="His_PPase_superfam"/>
</dbReference>